<dbReference type="RefSeq" id="WP_036682352.1">
    <property type="nucleotide sequence ID" value="NZ_JNVM01000010.1"/>
</dbReference>
<feature type="domain" description="Major facilitator superfamily (MFS) profile" evidence="8">
    <location>
        <begin position="13"/>
        <end position="387"/>
    </location>
</feature>
<keyword evidence="2" id="KW-0813">Transport</keyword>
<dbReference type="PROSITE" id="PS50850">
    <property type="entry name" value="MFS"/>
    <property type="match status" value="1"/>
</dbReference>
<feature type="transmembrane region" description="Helical" evidence="7">
    <location>
        <begin position="39"/>
        <end position="60"/>
    </location>
</feature>
<feature type="transmembrane region" description="Helical" evidence="7">
    <location>
        <begin position="80"/>
        <end position="99"/>
    </location>
</feature>
<dbReference type="eggNOG" id="COG2814">
    <property type="taxonomic scope" value="Bacteria"/>
</dbReference>
<evidence type="ECO:0000259" key="8">
    <source>
        <dbReference type="PROSITE" id="PS50850"/>
    </source>
</evidence>
<keyword evidence="6 7" id="KW-0472">Membrane</keyword>
<keyword evidence="3" id="KW-1003">Cell membrane</keyword>
<dbReference type="OrthoDB" id="9815817at2"/>
<evidence type="ECO:0000313" key="9">
    <source>
        <dbReference type="EMBL" id="KEQ25756.1"/>
    </source>
</evidence>
<protein>
    <submittedName>
        <fullName evidence="9">MFS transporter</fullName>
    </submittedName>
</protein>
<dbReference type="CDD" id="cd17325">
    <property type="entry name" value="MFS_MdtG_SLC18_like"/>
    <property type="match status" value="1"/>
</dbReference>
<dbReference type="SUPFAM" id="SSF103473">
    <property type="entry name" value="MFS general substrate transporter"/>
    <property type="match status" value="1"/>
</dbReference>
<keyword evidence="5 7" id="KW-1133">Transmembrane helix</keyword>
<sequence length="392" mass="42395">MDQVLRKIAMDKDVLPLALILFLVEFVRGAYLVSFLPTYATGILGLSVAVVGAAVSVHYVSDTAIKCLAGYLLDRFSLRLILHSGLFVSLLGLLAMYYFHQAWVLIAAAAVFGIGVSPVWLVCLSKIKEENRASQMGILYTIWLIGLGSGPVVINFLIDKGYRLSFWLMVGLWALGWVLALRMKNEVSSKQTYIPLKRQAELLWERMKTMKPLLPGMILQTAAAGMLVPILPSFAANTLGVSHSGYSLILMAGGALTVLFLIPMGKWSDRRGRKWFLIFGFGAMAAALFLLTRVTSLPTAVLIAAVLGFAYSAVLPAWNALLADYVPKNQQGLGWGLFSSVEGIGVAIGPAIGGWLAAAFHEPVAVLTSAALLGGIALFYCFVPVERVMEHG</sequence>
<accession>A0A081P4Y3</accession>
<evidence type="ECO:0000256" key="7">
    <source>
        <dbReference type="SAM" id="Phobius"/>
    </source>
</evidence>
<reference evidence="9 10" key="1">
    <citation type="submission" date="2014-06" db="EMBL/GenBank/DDBJ databases">
        <title>Draft genome sequence of Paenibacillus sp. MSt1.</title>
        <authorList>
            <person name="Aw Y.K."/>
            <person name="Ong K.S."/>
            <person name="Gan H.M."/>
            <person name="Lee S.M."/>
        </authorList>
    </citation>
    <scope>NUCLEOTIDE SEQUENCE [LARGE SCALE GENOMIC DNA]</scope>
    <source>
        <strain evidence="9 10">MSt1</strain>
    </source>
</reference>
<dbReference type="PANTHER" id="PTHR23517:SF3">
    <property type="entry name" value="INTEGRAL MEMBRANE TRANSPORT PROTEIN"/>
    <property type="match status" value="1"/>
</dbReference>
<feature type="transmembrane region" description="Helical" evidence="7">
    <location>
        <begin position="164"/>
        <end position="181"/>
    </location>
</feature>
<organism evidence="9 10">
    <name type="scientific">Paenibacillus tyrfis</name>
    <dbReference type="NCBI Taxonomy" id="1501230"/>
    <lineage>
        <taxon>Bacteria</taxon>
        <taxon>Bacillati</taxon>
        <taxon>Bacillota</taxon>
        <taxon>Bacilli</taxon>
        <taxon>Bacillales</taxon>
        <taxon>Paenibacillaceae</taxon>
        <taxon>Paenibacillus</taxon>
    </lineage>
</organism>
<feature type="transmembrane region" description="Helical" evidence="7">
    <location>
        <begin position="137"/>
        <end position="158"/>
    </location>
</feature>
<evidence type="ECO:0000256" key="4">
    <source>
        <dbReference type="ARBA" id="ARBA00022692"/>
    </source>
</evidence>
<feature type="transmembrane region" description="Helical" evidence="7">
    <location>
        <begin position="275"/>
        <end position="294"/>
    </location>
</feature>
<dbReference type="PRINTS" id="PR01035">
    <property type="entry name" value="TCRTETA"/>
</dbReference>
<dbReference type="InterPro" id="IPR050171">
    <property type="entry name" value="MFS_Transporters"/>
</dbReference>
<dbReference type="GO" id="GO:0005886">
    <property type="term" value="C:plasma membrane"/>
    <property type="evidence" value="ECO:0007669"/>
    <property type="project" value="UniProtKB-SubCell"/>
</dbReference>
<dbReference type="Proteomes" id="UP000028123">
    <property type="component" value="Unassembled WGS sequence"/>
</dbReference>
<feature type="transmembrane region" description="Helical" evidence="7">
    <location>
        <begin position="244"/>
        <end position="263"/>
    </location>
</feature>
<dbReference type="Pfam" id="PF07690">
    <property type="entry name" value="MFS_1"/>
    <property type="match status" value="1"/>
</dbReference>
<evidence type="ECO:0000256" key="2">
    <source>
        <dbReference type="ARBA" id="ARBA00022448"/>
    </source>
</evidence>
<keyword evidence="10" id="KW-1185">Reference proteome</keyword>
<feature type="transmembrane region" description="Helical" evidence="7">
    <location>
        <begin position="105"/>
        <end position="125"/>
    </location>
</feature>
<evidence type="ECO:0000256" key="5">
    <source>
        <dbReference type="ARBA" id="ARBA00022989"/>
    </source>
</evidence>
<keyword evidence="4 7" id="KW-0812">Transmembrane</keyword>
<comment type="caution">
    <text evidence="9">The sequence shown here is derived from an EMBL/GenBank/DDBJ whole genome shotgun (WGS) entry which is preliminary data.</text>
</comment>
<feature type="transmembrane region" description="Helical" evidence="7">
    <location>
        <begin position="333"/>
        <end position="358"/>
    </location>
</feature>
<evidence type="ECO:0000256" key="6">
    <source>
        <dbReference type="ARBA" id="ARBA00023136"/>
    </source>
</evidence>
<dbReference type="InterPro" id="IPR024989">
    <property type="entry name" value="MFS_assoc_dom"/>
</dbReference>
<dbReference type="PANTHER" id="PTHR23517">
    <property type="entry name" value="RESISTANCE PROTEIN MDTM, PUTATIVE-RELATED-RELATED"/>
    <property type="match status" value="1"/>
</dbReference>
<feature type="transmembrane region" description="Helical" evidence="7">
    <location>
        <begin position="213"/>
        <end position="232"/>
    </location>
</feature>
<dbReference type="InterPro" id="IPR036259">
    <property type="entry name" value="MFS_trans_sf"/>
</dbReference>
<dbReference type="Pfam" id="PF12832">
    <property type="entry name" value="MFS_1_like"/>
    <property type="match status" value="1"/>
</dbReference>
<comment type="subcellular location">
    <subcellularLocation>
        <location evidence="1">Cell membrane</location>
        <topology evidence="1">Multi-pass membrane protein</topology>
    </subcellularLocation>
</comment>
<feature type="transmembrane region" description="Helical" evidence="7">
    <location>
        <begin position="300"/>
        <end position="321"/>
    </location>
</feature>
<dbReference type="InterPro" id="IPR001958">
    <property type="entry name" value="Tet-R_TetA/multi-R_MdtG-like"/>
</dbReference>
<evidence type="ECO:0000256" key="3">
    <source>
        <dbReference type="ARBA" id="ARBA00022475"/>
    </source>
</evidence>
<name>A0A081P4Y3_9BACL</name>
<dbReference type="AlphaFoldDB" id="A0A081P4Y3"/>
<evidence type="ECO:0000313" key="10">
    <source>
        <dbReference type="Proteomes" id="UP000028123"/>
    </source>
</evidence>
<evidence type="ECO:0000256" key="1">
    <source>
        <dbReference type="ARBA" id="ARBA00004651"/>
    </source>
</evidence>
<proteinExistence type="predicted"/>
<dbReference type="InterPro" id="IPR011701">
    <property type="entry name" value="MFS"/>
</dbReference>
<feature type="transmembrane region" description="Helical" evidence="7">
    <location>
        <begin position="364"/>
        <end position="383"/>
    </location>
</feature>
<dbReference type="Gene3D" id="1.20.1250.20">
    <property type="entry name" value="MFS general substrate transporter like domains"/>
    <property type="match status" value="2"/>
</dbReference>
<dbReference type="EMBL" id="JNVM01000010">
    <property type="protein sequence ID" value="KEQ25756.1"/>
    <property type="molecule type" value="Genomic_DNA"/>
</dbReference>
<dbReference type="GO" id="GO:0022857">
    <property type="term" value="F:transmembrane transporter activity"/>
    <property type="evidence" value="ECO:0007669"/>
    <property type="project" value="InterPro"/>
</dbReference>
<gene>
    <name evidence="9" type="ORF">ET33_03340</name>
</gene>
<dbReference type="InterPro" id="IPR020846">
    <property type="entry name" value="MFS_dom"/>
</dbReference>